<feature type="region of interest" description="Disordered" evidence="1">
    <location>
        <begin position="55"/>
        <end position="192"/>
    </location>
</feature>
<dbReference type="AlphaFoldDB" id="A0A8H3EK76"/>
<proteinExistence type="predicted"/>
<gene>
    <name evidence="2" type="ORF">ALECFALPRED_004893</name>
</gene>
<feature type="compositionally biased region" description="Acidic residues" evidence="1">
    <location>
        <begin position="330"/>
        <end position="339"/>
    </location>
</feature>
<feature type="region of interest" description="Disordered" evidence="1">
    <location>
        <begin position="297"/>
        <end position="340"/>
    </location>
</feature>
<organism evidence="2 3">
    <name type="scientific">Alectoria fallacina</name>
    <dbReference type="NCBI Taxonomy" id="1903189"/>
    <lineage>
        <taxon>Eukaryota</taxon>
        <taxon>Fungi</taxon>
        <taxon>Dikarya</taxon>
        <taxon>Ascomycota</taxon>
        <taxon>Pezizomycotina</taxon>
        <taxon>Lecanoromycetes</taxon>
        <taxon>OSLEUM clade</taxon>
        <taxon>Lecanoromycetidae</taxon>
        <taxon>Lecanorales</taxon>
        <taxon>Lecanorineae</taxon>
        <taxon>Parmeliaceae</taxon>
        <taxon>Alectoria</taxon>
    </lineage>
</organism>
<dbReference type="EMBL" id="CAJPDR010000030">
    <property type="protein sequence ID" value="CAF9908681.1"/>
    <property type="molecule type" value="Genomic_DNA"/>
</dbReference>
<reference evidence="2" key="1">
    <citation type="submission" date="2021-03" db="EMBL/GenBank/DDBJ databases">
        <authorList>
            <person name="Tagirdzhanova G."/>
        </authorList>
    </citation>
    <scope>NUCLEOTIDE SEQUENCE</scope>
</reference>
<sequence>MASYSHVDAATEALIAQLMAEDLGESYHRHSAPIGASYHDYEEPLSSYERQCLDAENNPDEEGGEGFGWGPEYPDEVNGVSAPDEEGLYSTEPAGEGTWDSSFVNEDGLVQQHSPIDQPPKSAEADEDGQVHEHIAPEQSPQTAETGEDGQVQEHLAPEQSPQVAQADAHGNHSDTSSSPNHQNEECSVSPTRIVSLPAFNVPTNPAGEIRNLSAPMTLPTRPTPNVWPGPFRLPYYHLEPSHHTSPREPFVPSSHLSPNEQLPAYGGWEVKGPWDDGLDYSSSKGKGKAVRAYDEFRRGLRDGEKDSPDPNVADLERNDDSDTEHHSEDEGEIQDEDMPFIYIPWPSTKDDELFARREDAEVVEIRVGDDETLESILRDISLRDERRQKGKGVEDHPSTRQKDVAALWR</sequence>
<keyword evidence="3" id="KW-1185">Reference proteome</keyword>
<name>A0A8H3EK76_9LECA</name>
<comment type="caution">
    <text evidence="2">The sequence shown here is derived from an EMBL/GenBank/DDBJ whole genome shotgun (WGS) entry which is preliminary data.</text>
</comment>
<feature type="compositionally biased region" description="Polar residues" evidence="1">
    <location>
        <begin position="174"/>
        <end position="192"/>
    </location>
</feature>
<evidence type="ECO:0000313" key="2">
    <source>
        <dbReference type="EMBL" id="CAF9908681.1"/>
    </source>
</evidence>
<protein>
    <submittedName>
        <fullName evidence="2">Uncharacterized protein</fullName>
    </submittedName>
</protein>
<dbReference type="Proteomes" id="UP000664203">
    <property type="component" value="Unassembled WGS sequence"/>
</dbReference>
<dbReference type="OrthoDB" id="5357159at2759"/>
<evidence type="ECO:0000313" key="3">
    <source>
        <dbReference type="Proteomes" id="UP000664203"/>
    </source>
</evidence>
<feature type="compositionally biased region" description="Basic and acidic residues" evidence="1">
    <location>
        <begin position="385"/>
        <end position="404"/>
    </location>
</feature>
<feature type="region of interest" description="Disordered" evidence="1">
    <location>
        <begin position="385"/>
        <end position="410"/>
    </location>
</feature>
<feature type="compositionally biased region" description="Basic and acidic residues" evidence="1">
    <location>
        <begin position="297"/>
        <end position="329"/>
    </location>
</feature>
<accession>A0A8H3EK76</accession>
<feature type="region of interest" description="Disordered" evidence="1">
    <location>
        <begin position="242"/>
        <end position="271"/>
    </location>
</feature>
<evidence type="ECO:0000256" key="1">
    <source>
        <dbReference type="SAM" id="MobiDB-lite"/>
    </source>
</evidence>